<dbReference type="SMART" id="SM00568">
    <property type="entry name" value="GRAM"/>
    <property type="match status" value="2"/>
</dbReference>
<reference evidence="4" key="1">
    <citation type="submission" date="2025-08" db="UniProtKB">
        <authorList>
            <consortium name="Ensembl"/>
        </authorList>
    </citation>
    <scope>IDENTIFICATION</scope>
</reference>
<dbReference type="Pfam" id="PF00566">
    <property type="entry name" value="RabGAP-TBC"/>
    <property type="match status" value="1"/>
</dbReference>
<keyword evidence="5" id="KW-1185">Reference proteome</keyword>
<evidence type="ECO:0000313" key="5">
    <source>
        <dbReference type="Proteomes" id="UP000472262"/>
    </source>
</evidence>
<sequence>MWIAPEEVALKNALKLWVTDRSNEYFLLQHRRGHGDTGGKITGLLVGALDTVLDSNARVAPFRIVLHVPGSQVSWVIASGATIEEVQKHWKWLDQNLLPYMAVFENKEDAASFVQGKVKGLIAEEVLGGQAAREDDPARFREDLARFEQRFGLPQREKLVTHYSCCCWKGHVPRQGSLYLTTNHIAFYSFLLGKEVKLLVPWAEVMRLERVSVGLLTDVIRVHTRRKQRDFSMFLNVDEVMRVMCQLADIALRRLLDSGGLTLDQSLQDSTNITKRVLEEQALRQYVLSLFGLPRAERLQEVMSCSVWTPHARCHTPGTVYTTDGYLCFSSREEGHCTLIIPLTEILSIEKAESTSALPNPVIISVRCKRAFQLIELLHRDELVENVRHRLRDLHWKQNLIWGHEQRKKSTISSTPYYTFCYDTVQSDEEDSSAIISDKALRHTVHTDLVSTFHPSQSDAPNKTSNTEQVRERLWEEHFTEFGRGVHMFRTDKIRKLVALGIPESLRGELWLNFSDACSSLAAHPSYYADLLEKCRGESSIATEEIERDLHRSLPEHPAFQNETGISALRRVLTAYAFRNPAIGYCQSMNILASVLLLYAKEEEAFWLLVTVCERMLPDYFNRRVIGVCFTISLQPEHLSENRKKTADVSLSQQDLSELYDLFKVTLLNSLRLHLHSQISYL</sequence>
<evidence type="ECO:0000259" key="3">
    <source>
        <dbReference type="PROSITE" id="PS50086"/>
    </source>
</evidence>
<dbReference type="Gene3D" id="2.30.29.30">
    <property type="entry name" value="Pleckstrin-homology domain (PH domain)/Phosphotyrosine-binding domain (PTB)"/>
    <property type="match status" value="2"/>
</dbReference>
<dbReference type="InterPro" id="IPR035969">
    <property type="entry name" value="Rab-GAP_TBC_sf"/>
</dbReference>
<gene>
    <name evidence="4" type="primary">LOC107575596</name>
</gene>
<dbReference type="PANTHER" id="PTHR47666">
    <property type="entry name" value="PROTEIN VASCULAR ASSOCIATED DEATH 1, CHLOROPLASTIC"/>
    <property type="match status" value="1"/>
</dbReference>
<dbReference type="InterPro" id="IPR011993">
    <property type="entry name" value="PH-like_dom_sf"/>
</dbReference>
<keyword evidence="2" id="KW-0677">Repeat</keyword>
<dbReference type="Gene3D" id="1.10.8.270">
    <property type="entry name" value="putative rabgap domain of human tbc1 domain family member 14 like domains"/>
    <property type="match status" value="1"/>
</dbReference>
<keyword evidence="1" id="KW-0343">GTPase activation</keyword>
<dbReference type="InterPro" id="IPR000195">
    <property type="entry name" value="Rab-GAP-TBC_dom"/>
</dbReference>
<dbReference type="GO" id="GO:0005096">
    <property type="term" value="F:GTPase activator activity"/>
    <property type="evidence" value="ECO:0007669"/>
    <property type="project" value="UniProtKB-KW"/>
</dbReference>
<dbReference type="PROSITE" id="PS50086">
    <property type="entry name" value="TBC_RABGAP"/>
    <property type="match status" value="1"/>
</dbReference>
<organism evidence="4 5">
    <name type="scientific">Sinocyclocheilus grahami</name>
    <name type="common">Dianchi golden-line fish</name>
    <name type="synonym">Barbus grahami</name>
    <dbReference type="NCBI Taxonomy" id="75366"/>
    <lineage>
        <taxon>Eukaryota</taxon>
        <taxon>Metazoa</taxon>
        <taxon>Chordata</taxon>
        <taxon>Craniata</taxon>
        <taxon>Vertebrata</taxon>
        <taxon>Euteleostomi</taxon>
        <taxon>Actinopterygii</taxon>
        <taxon>Neopterygii</taxon>
        <taxon>Teleostei</taxon>
        <taxon>Ostariophysi</taxon>
        <taxon>Cypriniformes</taxon>
        <taxon>Cyprinidae</taxon>
        <taxon>Cyprininae</taxon>
        <taxon>Sinocyclocheilus</taxon>
    </lineage>
</organism>
<dbReference type="FunFam" id="1.10.8.270:FF:000002">
    <property type="entry name" value="TBC1 domain family member 9B"/>
    <property type="match status" value="1"/>
</dbReference>
<dbReference type="GO" id="GO:0003008">
    <property type="term" value="P:system process"/>
    <property type="evidence" value="ECO:0007669"/>
    <property type="project" value="UniProtKB-ARBA"/>
</dbReference>
<dbReference type="AlphaFoldDB" id="A0A672LCK1"/>
<evidence type="ECO:0000256" key="1">
    <source>
        <dbReference type="ARBA" id="ARBA00022468"/>
    </source>
</evidence>
<feature type="domain" description="Rab-GAP TBC" evidence="3">
    <location>
        <begin position="501"/>
        <end position="682"/>
    </location>
</feature>
<dbReference type="Ensembl" id="ENSSGRT00000023937.1">
    <property type="protein sequence ID" value="ENSSGRP00000022184.1"/>
    <property type="gene ID" value="ENSSGRG00000013220.1"/>
</dbReference>
<dbReference type="PANTHER" id="PTHR47666:SF2">
    <property type="entry name" value="TBC1 DOMAIN FAMILY MEMBER 8 ISOFORM X1"/>
    <property type="match status" value="1"/>
</dbReference>
<dbReference type="SUPFAM" id="SSF47923">
    <property type="entry name" value="Ypt/Rab-GAP domain of gyp1p"/>
    <property type="match status" value="1"/>
</dbReference>
<evidence type="ECO:0000313" key="4">
    <source>
        <dbReference type="Ensembl" id="ENSSGRP00000022184.1"/>
    </source>
</evidence>
<protein>
    <submittedName>
        <fullName evidence="4">TBC1 domain family member 8-like</fullName>
    </submittedName>
</protein>
<dbReference type="InParanoid" id="A0A672LCK1"/>
<dbReference type="FunFam" id="2.30.29.30:FF:000013">
    <property type="entry name" value="Putative TBC1 domain family member 8B"/>
    <property type="match status" value="1"/>
</dbReference>
<dbReference type="Proteomes" id="UP000472262">
    <property type="component" value="Unassembled WGS sequence"/>
</dbReference>
<proteinExistence type="predicted"/>
<dbReference type="InterPro" id="IPR004182">
    <property type="entry name" value="GRAM"/>
</dbReference>
<name>A0A672LCK1_SINGR</name>
<dbReference type="SMART" id="SM00164">
    <property type="entry name" value="TBC"/>
    <property type="match status" value="1"/>
</dbReference>
<dbReference type="Pfam" id="PF02893">
    <property type="entry name" value="GRAM"/>
    <property type="match status" value="2"/>
</dbReference>
<accession>A0A672LCK1</accession>
<reference evidence="4" key="2">
    <citation type="submission" date="2025-09" db="UniProtKB">
        <authorList>
            <consortium name="Ensembl"/>
        </authorList>
    </citation>
    <scope>IDENTIFICATION</scope>
</reference>
<evidence type="ECO:0000256" key="2">
    <source>
        <dbReference type="ARBA" id="ARBA00022737"/>
    </source>
</evidence>